<dbReference type="AlphaFoldDB" id="A0A139IQ48"/>
<dbReference type="Proteomes" id="UP000073492">
    <property type="component" value="Unassembled WGS sequence"/>
</dbReference>
<organism evidence="2 3">
    <name type="scientific">Pseudocercospora musae</name>
    <dbReference type="NCBI Taxonomy" id="113226"/>
    <lineage>
        <taxon>Eukaryota</taxon>
        <taxon>Fungi</taxon>
        <taxon>Dikarya</taxon>
        <taxon>Ascomycota</taxon>
        <taxon>Pezizomycotina</taxon>
        <taxon>Dothideomycetes</taxon>
        <taxon>Dothideomycetidae</taxon>
        <taxon>Mycosphaerellales</taxon>
        <taxon>Mycosphaerellaceae</taxon>
        <taxon>Pseudocercospora</taxon>
    </lineage>
</organism>
<dbReference type="EMBL" id="LFZO01000029">
    <property type="protein sequence ID" value="KXT16849.1"/>
    <property type="molecule type" value="Genomic_DNA"/>
</dbReference>
<reference evidence="2 3" key="1">
    <citation type="submission" date="2015-07" db="EMBL/GenBank/DDBJ databases">
        <title>Comparative genomics of the Sigatoka disease complex on banana suggests a link between parallel evolutionary changes in Pseudocercospora fijiensis and Pseudocercospora eumusae and increased virulence on the banana host.</title>
        <authorList>
            <person name="Chang T.-C."/>
            <person name="Salvucci A."/>
            <person name="Crous P.W."/>
            <person name="Stergiopoulos I."/>
        </authorList>
    </citation>
    <scope>NUCLEOTIDE SEQUENCE [LARGE SCALE GENOMIC DNA]</scope>
    <source>
        <strain evidence="2 3">CBS 116634</strain>
    </source>
</reference>
<accession>A0A139IQ48</accession>
<proteinExistence type="predicted"/>
<evidence type="ECO:0000313" key="2">
    <source>
        <dbReference type="EMBL" id="KXT16849.1"/>
    </source>
</evidence>
<sequence length="176" mass="19802">MRWFLNYRDGRLKCMKIQRAEALRDRTALLLDTIAALLPRAGTPWHHDLRATALWIPGSVIVLLLVDECRIENASYVATDIAQLFWPVRFDGKVRNNGNYDPGLSTSSTNPKENALVDTEDLKDDEMLMVMVMGTSNSLIIRLTPRSMASTTVGTSGQLQGKVPSFRLRRSETTQH</sequence>
<evidence type="ECO:0000313" key="3">
    <source>
        <dbReference type="Proteomes" id="UP000073492"/>
    </source>
</evidence>
<evidence type="ECO:0000256" key="1">
    <source>
        <dbReference type="SAM" id="MobiDB-lite"/>
    </source>
</evidence>
<gene>
    <name evidence="2" type="ORF">AC579_6812</name>
</gene>
<feature type="region of interest" description="Disordered" evidence="1">
    <location>
        <begin position="151"/>
        <end position="176"/>
    </location>
</feature>
<protein>
    <submittedName>
        <fullName evidence="2">Uncharacterized protein</fullName>
    </submittedName>
</protein>
<comment type="caution">
    <text evidence="2">The sequence shown here is derived from an EMBL/GenBank/DDBJ whole genome shotgun (WGS) entry which is preliminary data.</text>
</comment>
<keyword evidence="3" id="KW-1185">Reference proteome</keyword>
<name>A0A139IQ48_9PEZI</name>